<keyword evidence="9" id="KW-0808">Transferase</keyword>
<dbReference type="Proteomes" id="UP000494206">
    <property type="component" value="Unassembled WGS sequence"/>
</dbReference>
<evidence type="ECO:0000256" key="4">
    <source>
        <dbReference type="ARBA" id="ARBA00007663"/>
    </source>
</evidence>
<dbReference type="GO" id="GO:0006450">
    <property type="term" value="P:regulation of translational fidelity"/>
    <property type="evidence" value="ECO:0007669"/>
    <property type="project" value="TreeGrafter"/>
</dbReference>
<dbReference type="OrthoDB" id="3648309at2759"/>
<dbReference type="PANTHER" id="PTHR17490">
    <property type="entry name" value="SUA5"/>
    <property type="match status" value="1"/>
</dbReference>
<evidence type="ECO:0000256" key="15">
    <source>
        <dbReference type="ARBA" id="ARBA00063146"/>
    </source>
</evidence>
<dbReference type="SUPFAM" id="SSF55821">
    <property type="entry name" value="YrdC/RibB"/>
    <property type="match status" value="1"/>
</dbReference>
<evidence type="ECO:0000256" key="1">
    <source>
        <dbReference type="ARBA" id="ARBA00004173"/>
    </source>
</evidence>
<gene>
    <name evidence="17" type="ORF">CBOVIS_LOCUS12744</name>
</gene>
<dbReference type="GO" id="GO:0005739">
    <property type="term" value="C:mitochondrion"/>
    <property type="evidence" value="ECO:0007669"/>
    <property type="project" value="UniProtKB-SubCell"/>
</dbReference>
<dbReference type="EC" id="2.7.7.87" evidence="5"/>
<protein>
    <recommendedName>
        <fullName evidence="6">Threonylcarbamoyl-AMP synthase</fullName>
        <ecNumber evidence="5">2.7.7.87</ecNumber>
    </recommendedName>
</protein>
<evidence type="ECO:0000256" key="14">
    <source>
        <dbReference type="ARBA" id="ARBA00058524"/>
    </source>
</evidence>
<name>A0A8S1FET6_9PELO</name>
<organism evidence="17 18">
    <name type="scientific">Caenorhabditis bovis</name>
    <dbReference type="NCBI Taxonomy" id="2654633"/>
    <lineage>
        <taxon>Eukaryota</taxon>
        <taxon>Metazoa</taxon>
        <taxon>Ecdysozoa</taxon>
        <taxon>Nematoda</taxon>
        <taxon>Chromadorea</taxon>
        <taxon>Rhabditida</taxon>
        <taxon>Rhabditina</taxon>
        <taxon>Rhabditomorpha</taxon>
        <taxon>Rhabditoidea</taxon>
        <taxon>Rhabditidae</taxon>
        <taxon>Peloderinae</taxon>
        <taxon>Caenorhabditis</taxon>
    </lineage>
</organism>
<keyword evidence="12" id="KW-0472">Membrane</keyword>
<comment type="similarity">
    <text evidence="4">Belongs to the SUA5 family.</text>
</comment>
<evidence type="ECO:0000256" key="10">
    <source>
        <dbReference type="ARBA" id="ARBA00022946"/>
    </source>
</evidence>
<evidence type="ECO:0000256" key="11">
    <source>
        <dbReference type="ARBA" id="ARBA00023128"/>
    </source>
</evidence>
<dbReference type="GO" id="GO:0003725">
    <property type="term" value="F:double-stranded RNA binding"/>
    <property type="evidence" value="ECO:0007669"/>
    <property type="project" value="InterPro"/>
</dbReference>
<dbReference type="PROSITE" id="PS51163">
    <property type="entry name" value="YRDC"/>
    <property type="match status" value="1"/>
</dbReference>
<accession>A0A8S1FET6</accession>
<dbReference type="Pfam" id="PF01300">
    <property type="entry name" value="Sua5_yciO_yrdC"/>
    <property type="match status" value="1"/>
</dbReference>
<dbReference type="InterPro" id="IPR017945">
    <property type="entry name" value="DHBP_synth_RibB-like_a/b_dom"/>
</dbReference>
<comment type="catalytic activity">
    <reaction evidence="13">
        <text>L-threonine + hydrogencarbonate + ATP = L-threonylcarbamoyladenylate + diphosphate + H2O</text>
        <dbReference type="Rhea" id="RHEA:36407"/>
        <dbReference type="ChEBI" id="CHEBI:15377"/>
        <dbReference type="ChEBI" id="CHEBI:17544"/>
        <dbReference type="ChEBI" id="CHEBI:30616"/>
        <dbReference type="ChEBI" id="CHEBI:33019"/>
        <dbReference type="ChEBI" id="CHEBI:57926"/>
        <dbReference type="ChEBI" id="CHEBI:73682"/>
        <dbReference type="EC" id="2.7.7.87"/>
    </reaction>
</comment>
<proteinExistence type="inferred from homology"/>
<sequence length="221" mass="23701">MPTAALASVARVLRLNADTFEEAVEAAAAILLRGGVVALPTDTLYGISTLIPYSDRLYALKKRPYEKPLGIFIPSPQSVPLVARQTISDKLAYRLLPGPVTLVFERLPALPPDFNPGVSNVGVRVPDSAIVAAICRKVGQPLAQTSANISGSSLNPTCLEDFEELIPLLDLVIDGGEIQSGSHEGSTIVDLSVPNKFKIIRDGCAKKRTEEVLREFGLDEL</sequence>
<dbReference type="FunFam" id="3.90.870.10:FF:000007">
    <property type="entry name" value="YrdC N6-threonylcarbamoyltransferase domain containing"/>
    <property type="match status" value="1"/>
</dbReference>
<keyword evidence="11" id="KW-0496">Mitochondrion</keyword>
<dbReference type="InterPro" id="IPR006070">
    <property type="entry name" value="Sua5-like_dom"/>
</dbReference>
<keyword evidence="8" id="KW-0963">Cytoplasm</keyword>
<keyword evidence="10" id="KW-0809">Transit peptide</keyword>
<dbReference type="Gene3D" id="3.90.870.10">
    <property type="entry name" value="DHBP synthase"/>
    <property type="match status" value="1"/>
</dbReference>
<evidence type="ECO:0000256" key="3">
    <source>
        <dbReference type="ARBA" id="ARBA00004496"/>
    </source>
</evidence>
<comment type="subcellular location">
    <subcellularLocation>
        <location evidence="2">Cell membrane</location>
        <topology evidence="2">Peripheral membrane protein</topology>
    </subcellularLocation>
    <subcellularLocation>
        <location evidence="3">Cytoplasm</location>
    </subcellularLocation>
    <subcellularLocation>
        <location evidence="1">Mitochondrion</location>
    </subcellularLocation>
</comment>
<evidence type="ECO:0000313" key="18">
    <source>
        <dbReference type="Proteomes" id="UP000494206"/>
    </source>
</evidence>
<dbReference type="PANTHER" id="PTHR17490:SF10">
    <property type="entry name" value="THREONYLCARBAMOYL-AMP SYNTHASE"/>
    <property type="match status" value="1"/>
</dbReference>
<evidence type="ECO:0000313" key="17">
    <source>
        <dbReference type="EMBL" id="CAB3411342.1"/>
    </source>
</evidence>
<keyword evidence="18" id="KW-1185">Reference proteome</keyword>
<dbReference type="InterPro" id="IPR050156">
    <property type="entry name" value="TC-AMP_synthase_SUA5"/>
</dbReference>
<dbReference type="EMBL" id="CADEPM010000013">
    <property type="protein sequence ID" value="CAB3411342.1"/>
    <property type="molecule type" value="Genomic_DNA"/>
</dbReference>
<evidence type="ECO:0000256" key="5">
    <source>
        <dbReference type="ARBA" id="ARBA00012584"/>
    </source>
</evidence>
<comment type="function">
    <text evidence="14">Cytoplasmic and mitochondrial threonylcarbamoyl-AMP synthase required for the formation of a threonylcarbamoyl group on adenosine at position 37 (t(6)A37) in tRNAs that read codons beginning with adenine. Catalyzes the conversion of L-threonine, HCO(3)(-)/CO(2) and ATP to give threonylcarbamoyl-AMP (TC-AMP) as the acyladenylate intermediate, with the release of diphosphate. Participates in t(6)A37 formation in cytoplasmic and mitochondrial tRNAs. May regulate the activity of some transporters.</text>
</comment>
<evidence type="ECO:0000256" key="12">
    <source>
        <dbReference type="ARBA" id="ARBA00023136"/>
    </source>
</evidence>
<feature type="domain" description="YrdC-like" evidence="16">
    <location>
        <begin position="21"/>
        <end position="205"/>
    </location>
</feature>
<evidence type="ECO:0000256" key="7">
    <source>
        <dbReference type="ARBA" id="ARBA00022475"/>
    </source>
</evidence>
<comment type="caution">
    <text evidence="17">The sequence shown here is derived from an EMBL/GenBank/DDBJ whole genome shotgun (WGS) entry which is preliminary data.</text>
</comment>
<evidence type="ECO:0000256" key="2">
    <source>
        <dbReference type="ARBA" id="ARBA00004202"/>
    </source>
</evidence>
<dbReference type="GO" id="GO:0061710">
    <property type="term" value="F:L-threonylcarbamoyladenylate synthase"/>
    <property type="evidence" value="ECO:0007669"/>
    <property type="project" value="UniProtKB-EC"/>
</dbReference>
<evidence type="ECO:0000256" key="9">
    <source>
        <dbReference type="ARBA" id="ARBA00022679"/>
    </source>
</evidence>
<keyword evidence="7" id="KW-1003">Cell membrane</keyword>
<dbReference type="GO" id="GO:0005886">
    <property type="term" value="C:plasma membrane"/>
    <property type="evidence" value="ECO:0007669"/>
    <property type="project" value="UniProtKB-SubCell"/>
</dbReference>
<evidence type="ECO:0000256" key="8">
    <source>
        <dbReference type="ARBA" id="ARBA00022490"/>
    </source>
</evidence>
<reference evidence="17 18" key="1">
    <citation type="submission" date="2020-04" db="EMBL/GenBank/DDBJ databases">
        <authorList>
            <person name="Laetsch R D."/>
            <person name="Stevens L."/>
            <person name="Kumar S."/>
            <person name="Blaxter L. M."/>
        </authorList>
    </citation>
    <scope>NUCLEOTIDE SEQUENCE [LARGE SCALE GENOMIC DNA]</scope>
</reference>
<evidence type="ECO:0000256" key="13">
    <source>
        <dbReference type="ARBA" id="ARBA00048366"/>
    </source>
</evidence>
<evidence type="ECO:0000259" key="16">
    <source>
        <dbReference type="PROSITE" id="PS51163"/>
    </source>
</evidence>
<evidence type="ECO:0000256" key="6">
    <source>
        <dbReference type="ARBA" id="ARBA00015492"/>
    </source>
</evidence>
<comment type="subunit">
    <text evidence="15">Interacts with RSC1A1.</text>
</comment>
<dbReference type="GO" id="GO:0000049">
    <property type="term" value="F:tRNA binding"/>
    <property type="evidence" value="ECO:0007669"/>
    <property type="project" value="TreeGrafter"/>
</dbReference>
<dbReference type="AlphaFoldDB" id="A0A8S1FET6"/>